<feature type="non-terminal residue" evidence="1">
    <location>
        <position position="1"/>
    </location>
</feature>
<sequence length="82" mass="9538">PVPMAPRTYLELRFSIKPKYLTISRADDKELETYRDLVDVGMGPIITPAVPGIYRYRVQADFGWRGSIIYFFTIQIEKQPEV</sequence>
<evidence type="ECO:0000313" key="1">
    <source>
        <dbReference type="EMBL" id="EJW93361.1"/>
    </source>
</evidence>
<gene>
    <name evidence="1" type="ORF">EVA_18532</name>
</gene>
<organism evidence="1">
    <name type="scientific">gut metagenome</name>
    <dbReference type="NCBI Taxonomy" id="749906"/>
    <lineage>
        <taxon>unclassified sequences</taxon>
        <taxon>metagenomes</taxon>
        <taxon>organismal metagenomes</taxon>
    </lineage>
</organism>
<reference evidence="1" key="1">
    <citation type="journal article" date="2012" name="PLoS ONE">
        <title>Gene sets for utilization of primary and secondary nutrition supplies in the distal gut of endangered iberian lynx.</title>
        <authorList>
            <person name="Alcaide M."/>
            <person name="Messina E."/>
            <person name="Richter M."/>
            <person name="Bargiela R."/>
            <person name="Peplies J."/>
            <person name="Huws S.A."/>
            <person name="Newbold C.J."/>
            <person name="Golyshin P.N."/>
            <person name="Simon M.A."/>
            <person name="Lopez G."/>
            <person name="Yakimov M.M."/>
            <person name="Ferrer M."/>
        </authorList>
    </citation>
    <scope>NUCLEOTIDE SEQUENCE</scope>
</reference>
<dbReference type="AlphaFoldDB" id="J9FEM0"/>
<proteinExistence type="predicted"/>
<comment type="caution">
    <text evidence="1">The sequence shown here is derived from an EMBL/GenBank/DDBJ whole genome shotgun (WGS) entry which is preliminary data.</text>
</comment>
<dbReference type="EMBL" id="AMCI01007015">
    <property type="protein sequence ID" value="EJW93361.1"/>
    <property type="molecule type" value="Genomic_DNA"/>
</dbReference>
<name>J9FEM0_9ZZZZ</name>
<protein>
    <submittedName>
        <fullName evidence="1">Uncharacterized protein</fullName>
    </submittedName>
</protein>
<accession>J9FEM0</accession>